<feature type="transmembrane region" description="Helical" evidence="6">
    <location>
        <begin position="147"/>
        <end position="167"/>
    </location>
</feature>
<dbReference type="InterPro" id="IPR000620">
    <property type="entry name" value="EamA_dom"/>
</dbReference>
<dbReference type="PANTHER" id="PTHR32322:SF2">
    <property type="entry name" value="EAMA DOMAIN-CONTAINING PROTEIN"/>
    <property type="match status" value="1"/>
</dbReference>
<evidence type="ECO:0000259" key="7">
    <source>
        <dbReference type="Pfam" id="PF00892"/>
    </source>
</evidence>
<sequence length="297" mass="33102">MFELSKKRWQWAAMMFMAFVWGASFILMKRGLDALTYIQVAALRIFISFILLLPLAIKNLKLVNRKNFLPLLGCGLIGNFFPAFLFTLSETQISSSLAGILNSLTPFFTVIAGVWLFKHKPNKFQITGVIIGFIGAALLITNGKFNSFGHINVYALFVVLATFFYGINSNLIRFKLVGLNGIQITSLIFFFIGPLAGIILPFTNFTAAFQSPYFWSSMLATFTLAAFGSVITLFVFNNLIHYTSAIFASSVTYIIPFFALVWGIIDGEHIGVIHITAMIIILIGVYLSSLKRKPKIL</sequence>
<evidence type="ECO:0000256" key="6">
    <source>
        <dbReference type="SAM" id="Phobius"/>
    </source>
</evidence>
<dbReference type="AlphaFoldDB" id="A0A7D3XEL5"/>
<feature type="transmembrane region" description="Helical" evidence="6">
    <location>
        <begin position="245"/>
        <end position="265"/>
    </location>
</feature>
<evidence type="ECO:0000256" key="5">
    <source>
        <dbReference type="ARBA" id="ARBA00023136"/>
    </source>
</evidence>
<dbReference type="Pfam" id="PF00892">
    <property type="entry name" value="EamA"/>
    <property type="match status" value="2"/>
</dbReference>
<evidence type="ECO:0000313" key="8">
    <source>
        <dbReference type="EMBL" id="QKG80352.1"/>
    </source>
</evidence>
<keyword evidence="4 6" id="KW-1133">Transmembrane helix</keyword>
<dbReference type="KEGG" id="ttz:FHG85_08785"/>
<evidence type="ECO:0000256" key="2">
    <source>
        <dbReference type="ARBA" id="ARBA00007362"/>
    </source>
</evidence>
<evidence type="ECO:0000256" key="1">
    <source>
        <dbReference type="ARBA" id="ARBA00004141"/>
    </source>
</evidence>
<gene>
    <name evidence="8" type="ORF">FHG85_08785</name>
</gene>
<dbReference type="RefSeq" id="WP_173074986.1">
    <property type="nucleotide sequence ID" value="NZ_CP041345.1"/>
</dbReference>
<feature type="transmembrane region" description="Helical" evidence="6">
    <location>
        <begin position="214"/>
        <end position="236"/>
    </location>
</feature>
<feature type="transmembrane region" description="Helical" evidence="6">
    <location>
        <begin position="34"/>
        <end position="56"/>
    </location>
</feature>
<comment type="subcellular location">
    <subcellularLocation>
        <location evidence="1">Membrane</location>
        <topology evidence="1">Multi-pass membrane protein</topology>
    </subcellularLocation>
</comment>
<dbReference type="SUPFAM" id="SSF103481">
    <property type="entry name" value="Multidrug resistance efflux transporter EmrE"/>
    <property type="match status" value="2"/>
</dbReference>
<name>A0A7D3XEL5_9BACT</name>
<keyword evidence="9" id="KW-1185">Reference proteome</keyword>
<dbReference type="Proteomes" id="UP000500961">
    <property type="component" value="Chromosome"/>
</dbReference>
<evidence type="ECO:0000256" key="3">
    <source>
        <dbReference type="ARBA" id="ARBA00022692"/>
    </source>
</evidence>
<feature type="transmembrane region" description="Helical" evidence="6">
    <location>
        <begin position="124"/>
        <end position="141"/>
    </location>
</feature>
<feature type="transmembrane region" description="Helical" evidence="6">
    <location>
        <begin position="271"/>
        <end position="290"/>
    </location>
</feature>
<comment type="similarity">
    <text evidence="2">Belongs to the EamA transporter family.</text>
</comment>
<evidence type="ECO:0000256" key="4">
    <source>
        <dbReference type="ARBA" id="ARBA00022989"/>
    </source>
</evidence>
<feature type="transmembrane region" description="Helical" evidence="6">
    <location>
        <begin position="179"/>
        <end position="202"/>
    </location>
</feature>
<organism evidence="8 9">
    <name type="scientific">Tenuifilum thalassicum</name>
    <dbReference type="NCBI Taxonomy" id="2590900"/>
    <lineage>
        <taxon>Bacteria</taxon>
        <taxon>Pseudomonadati</taxon>
        <taxon>Bacteroidota</taxon>
        <taxon>Bacteroidia</taxon>
        <taxon>Bacteroidales</taxon>
        <taxon>Tenuifilaceae</taxon>
        <taxon>Tenuifilum</taxon>
    </lineage>
</organism>
<dbReference type="InterPro" id="IPR050638">
    <property type="entry name" value="AA-Vitamin_Transporters"/>
</dbReference>
<evidence type="ECO:0000313" key="9">
    <source>
        <dbReference type="Proteomes" id="UP000500961"/>
    </source>
</evidence>
<dbReference type="PANTHER" id="PTHR32322">
    <property type="entry name" value="INNER MEMBRANE TRANSPORTER"/>
    <property type="match status" value="1"/>
</dbReference>
<dbReference type="InterPro" id="IPR037185">
    <property type="entry name" value="EmrE-like"/>
</dbReference>
<keyword evidence="3 6" id="KW-0812">Transmembrane</keyword>
<dbReference type="EMBL" id="CP041345">
    <property type="protein sequence ID" value="QKG80352.1"/>
    <property type="molecule type" value="Genomic_DNA"/>
</dbReference>
<proteinExistence type="inferred from homology"/>
<feature type="transmembrane region" description="Helical" evidence="6">
    <location>
        <begin position="68"/>
        <end position="87"/>
    </location>
</feature>
<feature type="transmembrane region" description="Helical" evidence="6">
    <location>
        <begin position="12"/>
        <end position="28"/>
    </location>
</feature>
<dbReference type="GO" id="GO:0016020">
    <property type="term" value="C:membrane"/>
    <property type="evidence" value="ECO:0007669"/>
    <property type="project" value="UniProtKB-SubCell"/>
</dbReference>
<feature type="transmembrane region" description="Helical" evidence="6">
    <location>
        <begin position="93"/>
        <end position="117"/>
    </location>
</feature>
<reference evidence="8 9" key="1">
    <citation type="submission" date="2019-07" db="EMBL/GenBank/DDBJ databases">
        <title>Thalassofilum flectens gen. nov., sp. nov., a novel moderate thermophilic anaerobe from a shallow sea hot spring in Kunashir Island (Russia), representing a new family in the order Bacteroidales, and proposal of Thalassofilacea fam. nov.</title>
        <authorList>
            <person name="Kochetkova T.V."/>
            <person name="Podosokorskaya O.A."/>
            <person name="Novikov A."/>
            <person name="Elcheninov A.G."/>
            <person name="Toshchakov S.V."/>
            <person name="Kublanov I.V."/>
        </authorList>
    </citation>
    <scope>NUCLEOTIDE SEQUENCE [LARGE SCALE GENOMIC DNA]</scope>
    <source>
        <strain evidence="8 9">38-H</strain>
    </source>
</reference>
<feature type="domain" description="EamA" evidence="7">
    <location>
        <begin position="155"/>
        <end position="289"/>
    </location>
</feature>
<protein>
    <submittedName>
        <fullName evidence="8">DMT family transporter</fullName>
    </submittedName>
</protein>
<accession>A0A7D3XEL5</accession>
<keyword evidence="5 6" id="KW-0472">Membrane</keyword>
<feature type="domain" description="EamA" evidence="7">
    <location>
        <begin position="13"/>
        <end position="140"/>
    </location>
</feature>